<protein>
    <recommendedName>
        <fullName evidence="3">DUF3006 domain-containing protein</fullName>
    </recommendedName>
</protein>
<evidence type="ECO:0000313" key="2">
    <source>
        <dbReference type="Proteomes" id="UP000315689"/>
    </source>
</evidence>
<organism evidence="1 2">
    <name type="scientific">Candidatus Berkelbacteria bacterium Licking1014_7</name>
    <dbReference type="NCBI Taxonomy" id="2017147"/>
    <lineage>
        <taxon>Bacteria</taxon>
        <taxon>Candidatus Berkelbacteria</taxon>
    </lineage>
</organism>
<comment type="caution">
    <text evidence="1">The sequence shown here is derived from an EMBL/GenBank/DDBJ whole genome shotgun (WGS) entry which is preliminary data.</text>
</comment>
<dbReference type="EMBL" id="VMGK01000006">
    <property type="protein sequence ID" value="TSC93133.1"/>
    <property type="molecule type" value="Genomic_DNA"/>
</dbReference>
<dbReference type="Proteomes" id="UP000315689">
    <property type="component" value="Unassembled WGS sequence"/>
</dbReference>
<gene>
    <name evidence="1" type="ORF">CEN89_248</name>
</gene>
<evidence type="ECO:0008006" key="3">
    <source>
        <dbReference type="Google" id="ProtNLM"/>
    </source>
</evidence>
<sequence>MKQKKDRSCNDGSFLICYYLMPIMPKKSENFIAKIVNSDNGQFILSLDKTQKIKIAQKFLPNEIKIGDEIILEFYSRAQFNARQKNLAEAVLKEILGE</sequence>
<name>A0A554LJT3_9BACT</name>
<proteinExistence type="predicted"/>
<accession>A0A554LJT3</accession>
<evidence type="ECO:0000313" key="1">
    <source>
        <dbReference type="EMBL" id="TSC93133.1"/>
    </source>
</evidence>
<dbReference type="AlphaFoldDB" id="A0A554LJT3"/>
<reference evidence="1 2" key="1">
    <citation type="submission" date="2017-07" db="EMBL/GenBank/DDBJ databases">
        <title>Mechanisms for carbon and nitrogen cycling indicate functional differentiation within the Candidate Phyla Radiation.</title>
        <authorList>
            <person name="Danczak R.E."/>
            <person name="Johnston M.D."/>
            <person name="Kenah C."/>
            <person name="Slattery M."/>
            <person name="Wrighton K.C."/>
            <person name="Wilkins M.J."/>
        </authorList>
    </citation>
    <scope>NUCLEOTIDE SEQUENCE [LARGE SCALE GENOMIC DNA]</scope>
    <source>
        <strain evidence="1">Licking1014_7</strain>
    </source>
</reference>